<accession>A0ABR1MCJ6</accession>
<organism evidence="2 3">
    <name type="scientific">Phyllosticta citricarpa</name>
    <dbReference type="NCBI Taxonomy" id="55181"/>
    <lineage>
        <taxon>Eukaryota</taxon>
        <taxon>Fungi</taxon>
        <taxon>Dikarya</taxon>
        <taxon>Ascomycota</taxon>
        <taxon>Pezizomycotina</taxon>
        <taxon>Dothideomycetes</taxon>
        <taxon>Dothideomycetes incertae sedis</taxon>
        <taxon>Botryosphaeriales</taxon>
        <taxon>Phyllostictaceae</taxon>
        <taxon>Phyllosticta</taxon>
    </lineage>
</organism>
<gene>
    <name evidence="2" type="ORF">IWX46DRAFT_627133</name>
</gene>
<feature type="compositionally biased region" description="Low complexity" evidence="1">
    <location>
        <begin position="228"/>
        <end position="239"/>
    </location>
</feature>
<feature type="region of interest" description="Disordered" evidence="1">
    <location>
        <begin position="30"/>
        <end position="59"/>
    </location>
</feature>
<feature type="compositionally biased region" description="Low complexity" evidence="1">
    <location>
        <begin position="37"/>
        <end position="47"/>
    </location>
</feature>
<reference evidence="2 3" key="1">
    <citation type="submission" date="2024-04" db="EMBL/GenBank/DDBJ databases">
        <title>Phyllosticta paracitricarpa is synonymous to the EU quarantine fungus P. citricarpa based on phylogenomic analyses.</title>
        <authorList>
            <consortium name="Lawrence Berkeley National Laboratory"/>
            <person name="Van Ingen-Buijs V.A."/>
            <person name="Van Westerhoven A.C."/>
            <person name="Haridas S."/>
            <person name="Skiadas P."/>
            <person name="Martin F."/>
            <person name="Groenewald J.Z."/>
            <person name="Crous P.W."/>
            <person name="Seidl M.F."/>
        </authorList>
    </citation>
    <scope>NUCLEOTIDE SEQUENCE [LARGE SCALE GENOMIC DNA]</scope>
    <source>
        <strain evidence="2 3">CBS 122670</strain>
    </source>
</reference>
<proteinExistence type="predicted"/>
<feature type="compositionally biased region" description="Pro residues" evidence="1">
    <location>
        <begin position="48"/>
        <end position="59"/>
    </location>
</feature>
<name>A0ABR1MCJ6_9PEZI</name>
<evidence type="ECO:0000313" key="3">
    <source>
        <dbReference type="Proteomes" id="UP001365128"/>
    </source>
</evidence>
<protein>
    <submittedName>
        <fullName evidence="2">Uncharacterized protein</fullName>
    </submittedName>
</protein>
<evidence type="ECO:0000313" key="2">
    <source>
        <dbReference type="EMBL" id="KAK7545877.1"/>
    </source>
</evidence>
<keyword evidence="3" id="KW-1185">Reference proteome</keyword>
<dbReference type="EMBL" id="JBBPDW010000016">
    <property type="protein sequence ID" value="KAK7545877.1"/>
    <property type="molecule type" value="Genomic_DNA"/>
</dbReference>
<evidence type="ECO:0000256" key="1">
    <source>
        <dbReference type="SAM" id="MobiDB-lite"/>
    </source>
</evidence>
<comment type="caution">
    <text evidence="2">The sequence shown here is derived from an EMBL/GenBank/DDBJ whole genome shotgun (WGS) entry which is preliminary data.</text>
</comment>
<sequence length="282" mass="30279">MYSKSHPSPPPALESARGRLAEEARPPFLYALSPSQPASGSVSEPSAPSAPSPAQPSPAYPHATAVQYGAKYLPHLPSSYLYTPVCTTYDIDAAREFDFTRTLRDAAGVCGWKMEDGRCVEWIKCRAAAAYPPVRPPARPPACTPARADGGCGGNWGMEGEGFVCHREDGLDMRGWKDGEVAMYVDEVSGGMSRSEEKRRGMELVVPFDLPTYLIRHTDQRGGFGTGSQPASQPASAASCPMPGDGRGRGSIRNNDRVTWSRRKVGRPSNILPFGMDGGVCT</sequence>
<feature type="region of interest" description="Disordered" evidence="1">
    <location>
        <begin position="219"/>
        <end position="269"/>
    </location>
</feature>
<dbReference type="Proteomes" id="UP001365128">
    <property type="component" value="Unassembled WGS sequence"/>
</dbReference>